<proteinExistence type="predicted"/>
<protein>
    <submittedName>
        <fullName evidence="1">Uncharacterized protein</fullName>
    </submittedName>
</protein>
<evidence type="ECO:0000313" key="1">
    <source>
        <dbReference type="EMBL" id="KAF9505790.1"/>
    </source>
</evidence>
<dbReference type="OrthoDB" id="2618192at2759"/>
<dbReference type="AlphaFoldDB" id="A0A9P6AH89"/>
<dbReference type="EMBL" id="MU129136">
    <property type="protein sequence ID" value="KAF9505790.1"/>
    <property type="molecule type" value="Genomic_DNA"/>
</dbReference>
<comment type="caution">
    <text evidence="1">The sequence shown here is derived from an EMBL/GenBank/DDBJ whole genome shotgun (WGS) entry which is preliminary data.</text>
</comment>
<keyword evidence="2" id="KW-1185">Reference proteome</keyword>
<accession>A0A9P6AH89</accession>
<organism evidence="1 2">
    <name type="scientific">Hydnum rufescens UP504</name>
    <dbReference type="NCBI Taxonomy" id="1448309"/>
    <lineage>
        <taxon>Eukaryota</taxon>
        <taxon>Fungi</taxon>
        <taxon>Dikarya</taxon>
        <taxon>Basidiomycota</taxon>
        <taxon>Agaricomycotina</taxon>
        <taxon>Agaricomycetes</taxon>
        <taxon>Cantharellales</taxon>
        <taxon>Hydnaceae</taxon>
        <taxon>Hydnum</taxon>
    </lineage>
</organism>
<sequence>MVQGQHMHTHAMALIESDKCKTVSIAAKYTVSCQTLISLVGLDGIDPQLKELRDWDIRMLSDPKISEDKQDSHTQNLGEGSRVLSWIWMSAAGNGDNETHEGALRVEWMKLRARKERWQEEVLLLHEEMRQVLAFCEHREAWWIDLSHSQTGLSLPQLEGNKAYALRQASLQQSHRKHFQSLWNNVLSSPQDQVLCELEEKHKNKSLSLGVIENDEDKLLSDDGLDPDK</sequence>
<gene>
    <name evidence="1" type="ORF">BS47DRAFT_1306143</name>
</gene>
<dbReference type="Proteomes" id="UP000886523">
    <property type="component" value="Unassembled WGS sequence"/>
</dbReference>
<reference evidence="1" key="1">
    <citation type="journal article" date="2020" name="Nat. Commun.">
        <title>Large-scale genome sequencing of mycorrhizal fungi provides insights into the early evolution of symbiotic traits.</title>
        <authorList>
            <person name="Miyauchi S."/>
            <person name="Kiss E."/>
            <person name="Kuo A."/>
            <person name="Drula E."/>
            <person name="Kohler A."/>
            <person name="Sanchez-Garcia M."/>
            <person name="Morin E."/>
            <person name="Andreopoulos B."/>
            <person name="Barry K.W."/>
            <person name="Bonito G."/>
            <person name="Buee M."/>
            <person name="Carver A."/>
            <person name="Chen C."/>
            <person name="Cichocki N."/>
            <person name="Clum A."/>
            <person name="Culley D."/>
            <person name="Crous P.W."/>
            <person name="Fauchery L."/>
            <person name="Girlanda M."/>
            <person name="Hayes R.D."/>
            <person name="Keri Z."/>
            <person name="LaButti K."/>
            <person name="Lipzen A."/>
            <person name="Lombard V."/>
            <person name="Magnuson J."/>
            <person name="Maillard F."/>
            <person name="Murat C."/>
            <person name="Nolan M."/>
            <person name="Ohm R.A."/>
            <person name="Pangilinan J."/>
            <person name="Pereira M.F."/>
            <person name="Perotto S."/>
            <person name="Peter M."/>
            <person name="Pfister S."/>
            <person name="Riley R."/>
            <person name="Sitrit Y."/>
            <person name="Stielow J.B."/>
            <person name="Szollosi G."/>
            <person name="Zifcakova L."/>
            <person name="Stursova M."/>
            <person name="Spatafora J.W."/>
            <person name="Tedersoo L."/>
            <person name="Vaario L.M."/>
            <person name="Yamada A."/>
            <person name="Yan M."/>
            <person name="Wang P."/>
            <person name="Xu J."/>
            <person name="Bruns T."/>
            <person name="Baldrian P."/>
            <person name="Vilgalys R."/>
            <person name="Dunand C."/>
            <person name="Henrissat B."/>
            <person name="Grigoriev I.V."/>
            <person name="Hibbett D."/>
            <person name="Nagy L.G."/>
            <person name="Martin F.M."/>
        </authorList>
    </citation>
    <scope>NUCLEOTIDE SEQUENCE</scope>
    <source>
        <strain evidence="1">UP504</strain>
    </source>
</reference>
<name>A0A9P6AH89_9AGAM</name>
<evidence type="ECO:0000313" key="2">
    <source>
        <dbReference type="Proteomes" id="UP000886523"/>
    </source>
</evidence>